<dbReference type="GO" id="GO:0016226">
    <property type="term" value="P:iron-sulfur cluster assembly"/>
    <property type="evidence" value="ECO:0007669"/>
    <property type="project" value="TreeGrafter"/>
</dbReference>
<comment type="similarity">
    <text evidence="1">Belongs to the BolA/IbaG family.</text>
</comment>
<evidence type="ECO:0008006" key="4">
    <source>
        <dbReference type="Google" id="ProtNLM"/>
    </source>
</evidence>
<dbReference type="SUPFAM" id="SSF82657">
    <property type="entry name" value="BolA-like"/>
    <property type="match status" value="1"/>
</dbReference>
<dbReference type="Gene3D" id="3.30.300.90">
    <property type="entry name" value="BolA-like"/>
    <property type="match status" value="1"/>
</dbReference>
<gene>
    <name evidence="2" type="ORF">CH339_23140</name>
</gene>
<dbReference type="EMBL" id="NPEV01000095">
    <property type="protein sequence ID" value="RAI23767.1"/>
    <property type="molecule type" value="Genomic_DNA"/>
</dbReference>
<protein>
    <recommendedName>
        <fullName evidence="4">BolA family transcriptional regulator</fullName>
    </recommendedName>
</protein>
<dbReference type="OrthoDB" id="9811118at2"/>
<dbReference type="AlphaFoldDB" id="A0A327JHQ9"/>
<comment type="caution">
    <text evidence="2">The sequence shown here is derived from an EMBL/GenBank/DDBJ whole genome shotgun (WGS) entry which is preliminary data.</text>
</comment>
<accession>A0A327JHQ9</accession>
<keyword evidence="3" id="KW-1185">Reference proteome</keyword>
<dbReference type="InterPro" id="IPR002634">
    <property type="entry name" value="BolA"/>
</dbReference>
<evidence type="ECO:0000313" key="2">
    <source>
        <dbReference type="EMBL" id="RAI23767.1"/>
    </source>
</evidence>
<dbReference type="Proteomes" id="UP000249299">
    <property type="component" value="Unassembled WGS sequence"/>
</dbReference>
<organism evidence="2 3">
    <name type="scientific">Rhodobium orientis</name>
    <dbReference type="NCBI Taxonomy" id="34017"/>
    <lineage>
        <taxon>Bacteria</taxon>
        <taxon>Pseudomonadati</taxon>
        <taxon>Pseudomonadota</taxon>
        <taxon>Alphaproteobacteria</taxon>
        <taxon>Hyphomicrobiales</taxon>
        <taxon>Rhodobiaceae</taxon>
        <taxon>Rhodobium</taxon>
    </lineage>
</organism>
<proteinExistence type="inferred from homology"/>
<dbReference type="Pfam" id="PF01722">
    <property type="entry name" value="BolA"/>
    <property type="match status" value="1"/>
</dbReference>
<dbReference type="PANTHER" id="PTHR46230:SF7">
    <property type="entry name" value="BOLA-LIKE PROTEIN 1"/>
    <property type="match status" value="1"/>
</dbReference>
<evidence type="ECO:0000256" key="1">
    <source>
        <dbReference type="RuleBase" id="RU003860"/>
    </source>
</evidence>
<sequence>MSMRDKIEAKLKLALRPESIRVEDESAKHAGHIERHGHADPDGDTHFRVWIVSDMFAGKSRVECHRMITDLLAEEFDAGLHALAIHSSTPAQSA</sequence>
<dbReference type="PANTHER" id="PTHR46230">
    <property type="match status" value="1"/>
</dbReference>
<name>A0A327JHQ9_9HYPH</name>
<dbReference type="InterPro" id="IPR036065">
    <property type="entry name" value="BolA-like_sf"/>
</dbReference>
<reference evidence="2 3" key="1">
    <citation type="submission" date="2017-07" db="EMBL/GenBank/DDBJ databases">
        <title>Draft Genome Sequences of Select Purple Nonsulfur Bacteria.</title>
        <authorList>
            <person name="Lasarre B."/>
            <person name="Mckinlay J.B."/>
        </authorList>
    </citation>
    <scope>NUCLEOTIDE SEQUENCE [LARGE SCALE GENOMIC DNA]</scope>
    <source>
        <strain evidence="2 3">DSM 11290</strain>
    </source>
</reference>
<evidence type="ECO:0000313" key="3">
    <source>
        <dbReference type="Proteomes" id="UP000249299"/>
    </source>
</evidence>
<dbReference type="PIRSF" id="PIRSF003113">
    <property type="entry name" value="BolA"/>
    <property type="match status" value="1"/>
</dbReference>